<dbReference type="AlphaFoldDB" id="A0A2S9QJ86"/>
<protein>
    <submittedName>
        <fullName evidence="6">DNA-binding response regulator</fullName>
    </submittedName>
</protein>
<dbReference type="GO" id="GO:0006355">
    <property type="term" value="P:regulation of DNA-templated transcription"/>
    <property type="evidence" value="ECO:0007669"/>
    <property type="project" value="InterPro"/>
</dbReference>
<evidence type="ECO:0000256" key="3">
    <source>
        <dbReference type="PROSITE-ProRule" id="PRU00169"/>
    </source>
</evidence>
<feature type="domain" description="HTH luxR-type" evidence="4">
    <location>
        <begin position="136"/>
        <end position="201"/>
    </location>
</feature>
<name>A0A2S9QJ86_9HYPH</name>
<dbReference type="GO" id="GO:0000160">
    <property type="term" value="P:phosphorelay signal transduction system"/>
    <property type="evidence" value="ECO:0007669"/>
    <property type="project" value="InterPro"/>
</dbReference>
<dbReference type="CDD" id="cd17535">
    <property type="entry name" value="REC_NarL-like"/>
    <property type="match status" value="1"/>
</dbReference>
<dbReference type="InterPro" id="IPR000792">
    <property type="entry name" value="Tscrpt_reg_LuxR_C"/>
</dbReference>
<proteinExistence type="predicted"/>
<dbReference type="InterPro" id="IPR011006">
    <property type="entry name" value="CheY-like_superfamily"/>
</dbReference>
<dbReference type="Pfam" id="PF00072">
    <property type="entry name" value="Response_reg"/>
    <property type="match status" value="1"/>
</dbReference>
<dbReference type="GO" id="GO:0003677">
    <property type="term" value="F:DNA binding"/>
    <property type="evidence" value="ECO:0007669"/>
    <property type="project" value="UniProtKB-KW"/>
</dbReference>
<evidence type="ECO:0000259" key="4">
    <source>
        <dbReference type="PROSITE" id="PS50043"/>
    </source>
</evidence>
<keyword evidence="1 3" id="KW-0597">Phosphoprotein</keyword>
<dbReference type="CDD" id="cd06170">
    <property type="entry name" value="LuxR_C_like"/>
    <property type="match status" value="1"/>
</dbReference>
<feature type="modified residue" description="4-aspartylphosphate" evidence="3">
    <location>
        <position position="58"/>
    </location>
</feature>
<evidence type="ECO:0000313" key="6">
    <source>
        <dbReference type="EMBL" id="PRH89426.1"/>
    </source>
</evidence>
<dbReference type="Proteomes" id="UP000237682">
    <property type="component" value="Unassembled WGS sequence"/>
</dbReference>
<organism evidence="6 7">
    <name type="scientific">Labrys okinawensis</name>
    <dbReference type="NCBI Taxonomy" id="346911"/>
    <lineage>
        <taxon>Bacteria</taxon>
        <taxon>Pseudomonadati</taxon>
        <taxon>Pseudomonadota</taxon>
        <taxon>Alphaproteobacteria</taxon>
        <taxon>Hyphomicrobiales</taxon>
        <taxon>Xanthobacteraceae</taxon>
        <taxon>Labrys</taxon>
    </lineage>
</organism>
<keyword evidence="7" id="KW-1185">Reference proteome</keyword>
<dbReference type="PRINTS" id="PR00038">
    <property type="entry name" value="HTHLUXR"/>
</dbReference>
<dbReference type="RefSeq" id="WP_105860389.1">
    <property type="nucleotide sequence ID" value="NZ_PUEJ01000001.1"/>
</dbReference>
<dbReference type="InterPro" id="IPR051015">
    <property type="entry name" value="EvgA-like"/>
</dbReference>
<dbReference type="OrthoDB" id="9814495at2"/>
<dbReference type="SUPFAM" id="SSF52172">
    <property type="entry name" value="CheY-like"/>
    <property type="match status" value="1"/>
</dbReference>
<dbReference type="Gene3D" id="3.40.50.2300">
    <property type="match status" value="1"/>
</dbReference>
<dbReference type="SMART" id="SM00421">
    <property type="entry name" value="HTH_LUXR"/>
    <property type="match status" value="1"/>
</dbReference>
<reference evidence="6 7" key="1">
    <citation type="submission" date="2018-02" db="EMBL/GenBank/DDBJ databases">
        <title>Whole genome sequencing of endophytic bacterium.</title>
        <authorList>
            <person name="Eedara R."/>
            <person name="Podile A.R."/>
        </authorList>
    </citation>
    <scope>NUCLEOTIDE SEQUENCE [LARGE SCALE GENOMIC DNA]</scope>
    <source>
        <strain evidence="6 7">RP1T</strain>
    </source>
</reference>
<dbReference type="SMART" id="SM00448">
    <property type="entry name" value="REC"/>
    <property type="match status" value="1"/>
</dbReference>
<feature type="domain" description="Response regulatory" evidence="5">
    <location>
        <begin position="8"/>
        <end position="123"/>
    </location>
</feature>
<evidence type="ECO:0000259" key="5">
    <source>
        <dbReference type="PROSITE" id="PS50110"/>
    </source>
</evidence>
<dbReference type="InterPro" id="IPR016032">
    <property type="entry name" value="Sig_transdc_resp-reg_C-effctor"/>
</dbReference>
<gene>
    <name evidence="6" type="ORF">C5L14_02280</name>
</gene>
<dbReference type="EMBL" id="PUEJ01000001">
    <property type="protein sequence ID" value="PRH89426.1"/>
    <property type="molecule type" value="Genomic_DNA"/>
</dbReference>
<dbReference type="Pfam" id="PF00196">
    <property type="entry name" value="GerE"/>
    <property type="match status" value="1"/>
</dbReference>
<keyword evidence="2 6" id="KW-0238">DNA-binding</keyword>
<dbReference type="InterPro" id="IPR001789">
    <property type="entry name" value="Sig_transdc_resp-reg_receiver"/>
</dbReference>
<dbReference type="PANTHER" id="PTHR45566:SF2">
    <property type="entry name" value="NARL SUBFAMILY"/>
    <property type="match status" value="1"/>
</dbReference>
<comment type="caution">
    <text evidence="6">The sequence shown here is derived from an EMBL/GenBank/DDBJ whole genome shotgun (WGS) entry which is preliminary data.</text>
</comment>
<sequence>MHASSPLHLLLIDDHSLLRAGLRLVLEQGLPHAMIREAGSIAQAIAEDQVRPHAVLLDIEMPGLSGMEGLAVFRRRWPGAPVIILTSHDDVGTRAEALAKGAAAFLSKAEPTDRIVATVEGALRGETIPGETVQSVARTQAQLTPRQYEVLDQLSRGYSNKVIGRHLNLSENTVRVHVQALLAAFDVASRAEAVAVARDRGLIR</sequence>
<dbReference type="PROSITE" id="PS50110">
    <property type="entry name" value="RESPONSE_REGULATORY"/>
    <property type="match status" value="1"/>
</dbReference>
<evidence type="ECO:0000256" key="2">
    <source>
        <dbReference type="ARBA" id="ARBA00023125"/>
    </source>
</evidence>
<dbReference type="PROSITE" id="PS50043">
    <property type="entry name" value="HTH_LUXR_2"/>
    <property type="match status" value="1"/>
</dbReference>
<dbReference type="InterPro" id="IPR058245">
    <property type="entry name" value="NreC/VraR/RcsB-like_REC"/>
</dbReference>
<evidence type="ECO:0000256" key="1">
    <source>
        <dbReference type="ARBA" id="ARBA00022553"/>
    </source>
</evidence>
<dbReference type="SUPFAM" id="SSF46894">
    <property type="entry name" value="C-terminal effector domain of the bipartite response regulators"/>
    <property type="match status" value="1"/>
</dbReference>
<dbReference type="PANTHER" id="PTHR45566">
    <property type="entry name" value="HTH-TYPE TRANSCRIPTIONAL REGULATOR YHJB-RELATED"/>
    <property type="match status" value="1"/>
</dbReference>
<evidence type="ECO:0000313" key="7">
    <source>
        <dbReference type="Proteomes" id="UP000237682"/>
    </source>
</evidence>
<accession>A0A2S9QJ86</accession>